<protein>
    <submittedName>
        <fullName evidence="2">Uncharacterized protein</fullName>
    </submittedName>
</protein>
<feature type="region of interest" description="Disordered" evidence="1">
    <location>
        <begin position="22"/>
        <end position="53"/>
    </location>
</feature>
<accession>A0A803VK27</accession>
<keyword evidence="3" id="KW-1185">Reference proteome</keyword>
<evidence type="ECO:0000256" key="1">
    <source>
        <dbReference type="SAM" id="MobiDB-lite"/>
    </source>
</evidence>
<dbReference type="AlphaFoldDB" id="A0A803VK27"/>
<evidence type="ECO:0000313" key="2">
    <source>
        <dbReference type="Ensembl" id="ENSFALP00000023083.1"/>
    </source>
</evidence>
<sequence length="114" mass="12387">MALASVLRSELPEFDKCLSGFPRSFPEGSEAVPESLRDPPGPPRVLAAPPRGVPALPDGPGFEMLHGTTTLAFKVRGKHFNSLFLREKSPPDFIWEPKNPIWGGKIPFGTHSGL</sequence>
<dbReference type="GeneTree" id="ENSGT01040000244677"/>
<evidence type="ECO:0000313" key="3">
    <source>
        <dbReference type="Proteomes" id="UP000016665"/>
    </source>
</evidence>
<name>A0A803VK27_FICAL</name>
<feature type="compositionally biased region" description="Low complexity" evidence="1">
    <location>
        <begin position="44"/>
        <end position="53"/>
    </location>
</feature>
<reference evidence="2" key="1">
    <citation type="submission" date="2025-08" db="UniProtKB">
        <authorList>
            <consortium name="Ensembl"/>
        </authorList>
    </citation>
    <scope>IDENTIFICATION</scope>
</reference>
<organism evidence="2 3">
    <name type="scientific">Ficedula albicollis</name>
    <name type="common">Collared flycatcher</name>
    <name type="synonym">Muscicapa albicollis</name>
    <dbReference type="NCBI Taxonomy" id="59894"/>
    <lineage>
        <taxon>Eukaryota</taxon>
        <taxon>Metazoa</taxon>
        <taxon>Chordata</taxon>
        <taxon>Craniata</taxon>
        <taxon>Vertebrata</taxon>
        <taxon>Euteleostomi</taxon>
        <taxon>Archelosauria</taxon>
        <taxon>Archosauria</taxon>
        <taxon>Dinosauria</taxon>
        <taxon>Saurischia</taxon>
        <taxon>Theropoda</taxon>
        <taxon>Coelurosauria</taxon>
        <taxon>Aves</taxon>
        <taxon>Neognathae</taxon>
        <taxon>Neoaves</taxon>
        <taxon>Telluraves</taxon>
        <taxon>Australaves</taxon>
        <taxon>Passeriformes</taxon>
        <taxon>Muscicapidae</taxon>
        <taxon>Ficedula</taxon>
    </lineage>
</organism>
<proteinExistence type="predicted"/>
<dbReference type="Ensembl" id="ENSFALT00000043701.1">
    <property type="protein sequence ID" value="ENSFALP00000023083.1"/>
    <property type="gene ID" value="ENSFALG00000028568.1"/>
</dbReference>
<dbReference type="Proteomes" id="UP000016665">
    <property type="component" value="Unplaced"/>
</dbReference>
<reference evidence="2" key="2">
    <citation type="submission" date="2025-09" db="UniProtKB">
        <authorList>
            <consortium name="Ensembl"/>
        </authorList>
    </citation>
    <scope>IDENTIFICATION</scope>
</reference>